<evidence type="ECO:0000313" key="1">
    <source>
        <dbReference type="EMBL" id="QZE14977.1"/>
    </source>
</evidence>
<gene>
    <name evidence="1" type="ORF">K4L44_03885</name>
</gene>
<proteinExistence type="predicted"/>
<keyword evidence="1" id="KW-0315">Glutamine amidotransferase</keyword>
<accession>A0AC61NH58</accession>
<keyword evidence="2" id="KW-1185">Reference proteome</keyword>
<name>A0AC61NH58_9BACT</name>
<dbReference type="EMBL" id="CP081303">
    <property type="protein sequence ID" value="QZE14977.1"/>
    <property type="molecule type" value="Genomic_DNA"/>
</dbReference>
<protein>
    <submittedName>
        <fullName evidence="1">Type 1 glutamine amidotransferase domain-containing protein</fullName>
    </submittedName>
</protein>
<evidence type="ECO:0000313" key="2">
    <source>
        <dbReference type="Proteomes" id="UP000826212"/>
    </source>
</evidence>
<dbReference type="Proteomes" id="UP000826212">
    <property type="component" value="Chromosome"/>
</dbReference>
<organism evidence="1 2">
    <name type="scientific">Halosquirtibacter laminarini</name>
    <dbReference type="NCBI Taxonomy" id="3374600"/>
    <lineage>
        <taxon>Bacteria</taxon>
        <taxon>Pseudomonadati</taxon>
        <taxon>Bacteroidota</taxon>
        <taxon>Bacteroidia</taxon>
        <taxon>Marinilabiliales</taxon>
        <taxon>Prolixibacteraceae</taxon>
        <taxon>Halosquirtibacter</taxon>
    </lineage>
</organism>
<reference evidence="1" key="1">
    <citation type="submission" date="2021-08" db="EMBL/GenBank/DDBJ databases">
        <title>Novel anaerobic bacterium isolated from sea squirt in East Sea, Republic of Korea.</title>
        <authorList>
            <person name="Nguyen T.H."/>
            <person name="Li Z."/>
            <person name="Lee Y.-J."/>
            <person name="Ko J."/>
            <person name="Kim S.-G."/>
        </authorList>
    </citation>
    <scope>NUCLEOTIDE SEQUENCE</scope>
    <source>
        <strain evidence="1">KCTC 25031</strain>
    </source>
</reference>
<sequence>MNSKLIVSIVVLLILILCFMPNILQALGLHPKYKGKKYDLEGKRALIITTSHGILNAPGETTGKPTGVYASEMTVPYYEFTDAKMAVDIASIQGGEIPIEKQSLNWFIRTKADKRFLKDSLFQNKVKHSMKIDHIDFTQYDVIFFAGGWGAAYDLGYSTILGEKISDAYKDSPAIFGSVCHGALGFIQAKDSVGNALIEGRIMTGVTNKQIKELKVTFTPMHPEEELIMAGADYKSNTAFMDLFANLTVIDSEKRFVTGQNQNAGHEVAQKIMGLLQSSH</sequence>